<dbReference type="AlphaFoldDB" id="A0A5S4FLE1"/>
<protein>
    <submittedName>
        <fullName evidence="1">Uncharacterized protein</fullName>
    </submittedName>
</protein>
<dbReference type="RefSeq" id="WP_138666700.1">
    <property type="nucleotide sequence ID" value="NZ_VCKY01000041.1"/>
</dbReference>
<reference evidence="1 2" key="1">
    <citation type="submission" date="2019-05" db="EMBL/GenBank/DDBJ databases">
        <title>Draft genome sequence of Nonomuraea turkmeniaca DSM 43926.</title>
        <authorList>
            <person name="Saricaoglu S."/>
            <person name="Isik K."/>
        </authorList>
    </citation>
    <scope>NUCLEOTIDE SEQUENCE [LARGE SCALE GENOMIC DNA]</scope>
    <source>
        <strain evidence="1 2">DSM 43926</strain>
    </source>
</reference>
<dbReference type="OrthoDB" id="3515183at2"/>
<dbReference type="EMBL" id="VCKY01000041">
    <property type="protein sequence ID" value="TMR21547.1"/>
    <property type="molecule type" value="Genomic_DNA"/>
</dbReference>
<dbReference type="Proteomes" id="UP000309128">
    <property type="component" value="Unassembled WGS sequence"/>
</dbReference>
<comment type="caution">
    <text evidence="1">The sequence shown here is derived from an EMBL/GenBank/DDBJ whole genome shotgun (WGS) entry which is preliminary data.</text>
</comment>
<sequence>MAGGVAALALGHALWRLAPETTVYGFDRSLLGGVHLVSSVTGFAVATWVAAGTGRWWSRGAVSGVFAAVCWLAVPVEEPVHRWHLARGFELLGVPLVAPDLAGHGLYWAEAPIVGGPGEPVLMLEYRRRGAETVGGSRRAVQVLVRRGSDLTAAEACATPYNAESWEDNRSAGGCQAVSRDRWVRYGWEGRVAVFVRSGSALVELESHGVEEAALLAAAETIRLIPAEMLGRWHHMTSTVAFHRMRK</sequence>
<organism evidence="1 2">
    <name type="scientific">Nonomuraea turkmeniaca</name>
    <dbReference type="NCBI Taxonomy" id="103838"/>
    <lineage>
        <taxon>Bacteria</taxon>
        <taxon>Bacillati</taxon>
        <taxon>Actinomycetota</taxon>
        <taxon>Actinomycetes</taxon>
        <taxon>Streptosporangiales</taxon>
        <taxon>Streptosporangiaceae</taxon>
        <taxon>Nonomuraea</taxon>
    </lineage>
</organism>
<keyword evidence="2" id="KW-1185">Reference proteome</keyword>
<evidence type="ECO:0000313" key="1">
    <source>
        <dbReference type="EMBL" id="TMR21547.1"/>
    </source>
</evidence>
<gene>
    <name evidence="1" type="ORF">ETD86_14665</name>
</gene>
<name>A0A5S4FLE1_9ACTN</name>
<evidence type="ECO:0000313" key="2">
    <source>
        <dbReference type="Proteomes" id="UP000309128"/>
    </source>
</evidence>
<proteinExistence type="predicted"/>
<accession>A0A5S4FLE1</accession>